<evidence type="ECO:0000313" key="2">
    <source>
        <dbReference type="Proteomes" id="UP000091918"/>
    </source>
</evidence>
<dbReference type="Proteomes" id="UP000091918">
    <property type="component" value="Unassembled WGS sequence"/>
</dbReference>
<proteinExistence type="predicted"/>
<dbReference type="EMBL" id="LGUA01000573">
    <property type="protein sequence ID" value="OAX80980.1"/>
    <property type="molecule type" value="Genomic_DNA"/>
</dbReference>
<sequence length="287" mass="33416">MGVPLSENLLTNRHETRKQWYRQLKDLLASLEATPHRPVLDDTVQQRLGIRTLNSSTESENVVDSEHDRYFTPDNLPISPCSPSFWEGPFTPAHKKLWPRPPCEPDLINDYYDGRHLADVISDHLTKLRWKYPTRWHQTSPGDPERPGARYVEHLGFEHPFLVPQVYDAFSKRKPHQILLMVSDHAVEEKALLRSELLAMTSFMKWKMQSMRHRQILIYPVMVISIMNLFKLRVLQGYFNGTLNIHKSEVYDFAVEDHEDAMNSVIAWLRSTSHGDTTLSLHMPIPT</sequence>
<comment type="caution">
    <text evidence="1">The sequence shown here is derived from an EMBL/GenBank/DDBJ whole genome shotgun (WGS) entry which is preliminary data.</text>
</comment>
<evidence type="ECO:0000313" key="1">
    <source>
        <dbReference type="EMBL" id="OAX80980.1"/>
    </source>
</evidence>
<reference evidence="1 2" key="1">
    <citation type="submission" date="2015-07" db="EMBL/GenBank/DDBJ databases">
        <title>Emmonsia species relationships and genome sequence.</title>
        <authorList>
            <person name="Cuomo C.A."/>
            <person name="Schwartz I.S."/>
            <person name="Kenyon C."/>
            <person name="de Hoog G.S."/>
            <person name="Govender N.P."/>
            <person name="Botha A."/>
            <person name="Moreno L."/>
            <person name="de Vries M."/>
            <person name="Munoz J.F."/>
            <person name="Stielow J.B."/>
        </authorList>
    </citation>
    <scope>NUCLEOTIDE SEQUENCE [LARGE SCALE GENOMIC DNA]</scope>
    <source>
        <strain evidence="1 2">CBS 136260</strain>
    </source>
</reference>
<dbReference type="OrthoDB" id="4177740at2759"/>
<protein>
    <submittedName>
        <fullName evidence="1">Uncharacterized protein</fullName>
    </submittedName>
</protein>
<accession>A0A1B7NW23</accession>
<keyword evidence="2" id="KW-1185">Reference proteome</keyword>
<organism evidence="1 2">
    <name type="scientific">Emergomyces africanus</name>
    <dbReference type="NCBI Taxonomy" id="1955775"/>
    <lineage>
        <taxon>Eukaryota</taxon>
        <taxon>Fungi</taxon>
        <taxon>Dikarya</taxon>
        <taxon>Ascomycota</taxon>
        <taxon>Pezizomycotina</taxon>
        <taxon>Eurotiomycetes</taxon>
        <taxon>Eurotiomycetidae</taxon>
        <taxon>Onygenales</taxon>
        <taxon>Ajellomycetaceae</taxon>
        <taxon>Emergomyces</taxon>
    </lineage>
</organism>
<name>A0A1B7NW23_9EURO</name>
<gene>
    <name evidence="1" type="ORF">ACJ72_04677</name>
</gene>
<dbReference type="AlphaFoldDB" id="A0A1B7NW23"/>